<keyword evidence="11" id="KW-0472">Membrane</keyword>
<dbReference type="GO" id="GO:0004497">
    <property type="term" value="F:monooxygenase activity"/>
    <property type="evidence" value="ECO:0007669"/>
    <property type="project" value="UniProtKB-KW"/>
</dbReference>
<dbReference type="GO" id="GO:0005506">
    <property type="term" value="F:iron ion binding"/>
    <property type="evidence" value="ECO:0007669"/>
    <property type="project" value="InterPro"/>
</dbReference>
<evidence type="ECO:0000256" key="4">
    <source>
        <dbReference type="ARBA" id="ARBA00022617"/>
    </source>
</evidence>
<evidence type="ECO:0000256" key="8">
    <source>
        <dbReference type="ARBA" id="ARBA00023002"/>
    </source>
</evidence>
<dbReference type="GO" id="GO:0020037">
    <property type="term" value="F:heme binding"/>
    <property type="evidence" value="ECO:0007669"/>
    <property type="project" value="InterPro"/>
</dbReference>
<evidence type="ECO:0000256" key="7">
    <source>
        <dbReference type="ARBA" id="ARBA00022989"/>
    </source>
</evidence>
<dbReference type="Pfam" id="PF00067">
    <property type="entry name" value="p450"/>
    <property type="match status" value="1"/>
</dbReference>
<keyword evidence="6" id="KW-0479">Metal-binding</keyword>
<accession>A0A6I9QPD2</accession>
<organism evidence="12 13">
    <name type="scientific">Elaeis guineensis var. tenera</name>
    <name type="common">Oil palm</name>
    <dbReference type="NCBI Taxonomy" id="51953"/>
    <lineage>
        <taxon>Eukaryota</taxon>
        <taxon>Viridiplantae</taxon>
        <taxon>Streptophyta</taxon>
        <taxon>Embryophyta</taxon>
        <taxon>Tracheophyta</taxon>
        <taxon>Spermatophyta</taxon>
        <taxon>Magnoliopsida</taxon>
        <taxon>Liliopsida</taxon>
        <taxon>Arecaceae</taxon>
        <taxon>Arecoideae</taxon>
        <taxon>Cocoseae</taxon>
        <taxon>Elaeidinae</taxon>
        <taxon>Elaeis</taxon>
    </lineage>
</organism>
<comment type="similarity">
    <text evidence="3">Belongs to the cytochrome P450 family.</text>
</comment>
<dbReference type="AlphaFoldDB" id="A0A6I9QPD2"/>
<evidence type="ECO:0000256" key="1">
    <source>
        <dbReference type="ARBA" id="ARBA00001971"/>
    </source>
</evidence>
<evidence type="ECO:0000313" key="13">
    <source>
        <dbReference type="RefSeq" id="XP_010912888.2"/>
    </source>
</evidence>
<dbReference type="InterPro" id="IPR001128">
    <property type="entry name" value="Cyt_P450"/>
</dbReference>
<evidence type="ECO:0000256" key="3">
    <source>
        <dbReference type="ARBA" id="ARBA00010617"/>
    </source>
</evidence>
<comment type="cofactor">
    <cofactor evidence="1">
        <name>heme</name>
        <dbReference type="ChEBI" id="CHEBI:30413"/>
    </cofactor>
</comment>
<evidence type="ECO:0000256" key="6">
    <source>
        <dbReference type="ARBA" id="ARBA00022723"/>
    </source>
</evidence>
<evidence type="ECO:0000313" key="12">
    <source>
        <dbReference type="Proteomes" id="UP000504607"/>
    </source>
</evidence>
<reference evidence="13" key="1">
    <citation type="submission" date="2025-08" db="UniProtKB">
        <authorList>
            <consortium name="RefSeq"/>
        </authorList>
    </citation>
    <scope>IDENTIFICATION</scope>
</reference>
<dbReference type="SUPFAM" id="SSF48264">
    <property type="entry name" value="Cytochrome P450"/>
    <property type="match status" value="1"/>
</dbReference>
<dbReference type="OrthoDB" id="2789670at2759"/>
<comment type="subcellular location">
    <subcellularLocation>
        <location evidence="2">Membrane</location>
        <topology evidence="2">Single-pass membrane protein</topology>
    </subcellularLocation>
</comment>
<protein>
    <submittedName>
        <fullName evidence="13">Cytochrome P450 71A9-like</fullName>
    </submittedName>
</protein>
<dbReference type="PANTHER" id="PTHR47955:SF22">
    <property type="entry name" value="CYTOCHROME P450 83B1-LIKE"/>
    <property type="match status" value="1"/>
</dbReference>
<name>A0A6I9QPD2_ELAGV</name>
<evidence type="ECO:0000256" key="11">
    <source>
        <dbReference type="ARBA" id="ARBA00023136"/>
    </source>
</evidence>
<dbReference type="PANTHER" id="PTHR47955">
    <property type="entry name" value="CYTOCHROME P450 FAMILY 71 PROTEIN"/>
    <property type="match status" value="1"/>
</dbReference>
<evidence type="ECO:0000256" key="5">
    <source>
        <dbReference type="ARBA" id="ARBA00022692"/>
    </source>
</evidence>
<dbReference type="RefSeq" id="XP_010912888.2">
    <property type="nucleotide sequence ID" value="XM_010914586.2"/>
</dbReference>
<proteinExistence type="inferred from homology"/>
<dbReference type="InterPro" id="IPR036396">
    <property type="entry name" value="Cyt_P450_sf"/>
</dbReference>
<dbReference type="GO" id="GO:0016705">
    <property type="term" value="F:oxidoreductase activity, acting on paired donors, with incorporation or reduction of molecular oxygen"/>
    <property type="evidence" value="ECO:0007669"/>
    <property type="project" value="InterPro"/>
</dbReference>
<evidence type="ECO:0000256" key="9">
    <source>
        <dbReference type="ARBA" id="ARBA00023004"/>
    </source>
</evidence>
<evidence type="ECO:0000256" key="10">
    <source>
        <dbReference type="ARBA" id="ARBA00023033"/>
    </source>
</evidence>
<keyword evidence="8" id="KW-0560">Oxidoreductase</keyword>
<keyword evidence="7" id="KW-1133">Transmembrane helix</keyword>
<sequence length="209" mass="24382">MAKEVRKTHDLHFCSRTRLVFASISPYEFLNISFSPYGEYYRETRNICTFELFSAKKVQSFQLIREEEISLMINTISHSSATPINLSKLMMTLANNIICRAAMGKKYQEGGYEKDIFHRFLIKVQALAGSFYIADFFPSIGWMDKLTGLAGRLEKNFSMFDAFYEQLIREHVDPERTRPEHKDIVDVLLWFQKDGHVTKDHIKAVLKVH</sequence>
<evidence type="ECO:0000256" key="2">
    <source>
        <dbReference type="ARBA" id="ARBA00004167"/>
    </source>
</evidence>
<dbReference type="GO" id="GO:0016020">
    <property type="term" value="C:membrane"/>
    <property type="evidence" value="ECO:0007669"/>
    <property type="project" value="UniProtKB-SubCell"/>
</dbReference>
<keyword evidence="4" id="KW-0349">Heme</keyword>
<keyword evidence="9" id="KW-0408">Iron</keyword>
<gene>
    <name evidence="13" type="primary">LOC105038722</name>
</gene>
<keyword evidence="5" id="KW-0812">Transmembrane</keyword>
<dbReference type="Gene3D" id="1.10.630.10">
    <property type="entry name" value="Cytochrome P450"/>
    <property type="match status" value="1"/>
</dbReference>
<dbReference type="InParanoid" id="A0A6I9QPD2"/>
<dbReference type="Proteomes" id="UP000504607">
    <property type="component" value="Chromosome 2"/>
</dbReference>
<keyword evidence="12" id="KW-1185">Reference proteome</keyword>
<keyword evidence="10" id="KW-0503">Monooxygenase</keyword>